<dbReference type="SUPFAM" id="SSF52540">
    <property type="entry name" value="P-loop containing nucleoside triphosphate hydrolases"/>
    <property type="match status" value="1"/>
</dbReference>
<evidence type="ECO:0000256" key="1">
    <source>
        <dbReference type="ARBA" id="ARBA00022741"/>
    </source>
</evidence>
<dbReference type="OrthoDB" id="5061070at2759"/>
<keyword evidence="6" id="KW-1185">Reference proteome</keyword>
<dbReference type="SMART" id="SM00053">
    <property type="entry name" value="DYNc"/>
    <property type="match status" value="1"/>
</dbReference>
<evidence type="ECO:0008006" key="7">
    <source>
        <dbReference type="Google" id="ProtNLM"/>
    </source>
</evidence>
<dbReference type="CDD" id="cd08771">
    <property type="entry name" value="DLP_1"/>
    <property type="match status" value="1"/>
</dbReference>
<dbReference type="GO" id="GO:0005737">
    <property type="term" value="C:cytoplasm"/>
    <property type="evidence" value="ECO:0007669"/>
    <property type="project" value="TreeGrafter"/>
</dbReference>
<sequence length="714" mass="78224">MVQPALHDDAASTLLPRAETRRLVDRLRAFGLDKHVDLPQIAVMGDTSSGKSSVLSALSGIAFPSAGELTTRCPTQLILSHAHTLHGTVRLRRFQSTAAPATVTTITTLDQVTSAIEALTTQLLAEGQSISDDAIEITLQGPSFPDLTLTDLPGLVRTVRDGEDPRMIPRVRQLVKRYLAQERTIILAVVPANVSMHNSEILQAAAEADPTGARTLSIITKPDLVDVGAEAGVVELLLNKTKQRRLGYHMVKCRGQHALNTGVSIADARRDEAAYFASHDVWRTIDRSLLGTQNLALKLSALLTDTIEAALPAVAAELDSQIRDCKHRLAELGAPLDTPEARRRSFSNVARTVTSRLGMALDGSYNDLSFFDNDEVGADNRLRAQLRAFESEFSSAVADHATVTTSMADDAARSVAVGDYVHVRAADGSWTLDQVTRLHERPNEVLTTSQPTHWLTYSLDWRHLPRLNLDAIKTLMVANRGDELPLFLSYTTFANIVRQQYVRQWHAPMHSLYGSYARSLKVLLGRAIASSTSVGALQRHLTSVATDLMTSLGRAMEETLDEALAMEARPYTMNTDVAAGFHRQRSMPLLSALDALADESDDGRVSIGAVKAVVQLHCMTHESLDDLQARDLLWALQAYLHVAAKRFSDKIPMLLQARFLVPFMTELRHQLATTEATDAILERLLRDGNATARTELAAKLRALEQAKAEIHAVV</sequence>
<dbReference type="RefSeq" id="XP_008618397.1">
    <property type="nucleotide sequence ID" value="XM_008620175.1"/>
</dbReference>
<evidence type="ECO:0000256" key="2">
    <source>
        <dbReference type="ARBA" id="ARBA00023134"/>
    </source>
</evidence>
<dbReference type="InterPro" id="IPR000375">
    <property type="entry name" value="Dynamin_stalk"/>
</dbReference>
<dbReference type="PANTHER" id="PTHR11566:SF21">
    <property type="entry name" value="DYNAMIN RELATED PROTEIN 1, ISOFORM A"/>
    <property type="match status" value="1"/>
</dbReference>
<dbReference type="VEuPathDB" id="FungiDB:SDRG_14071"/>
<dbReference type="InterPro" id="IPR020850">
    <property type="entry name" value="GED_dom"/>
</dbReference>
<dbReference type="InterPro" id="IPR030381">
    <property type="entry name" value="G_DYNAMIN_dom"/>
</dbReference>
<dbReference type="PRINTS" id="PR00195">
    <property type="entry name" value="DYNAMIN"/>
</dbReference>
<dbReference type="GO" id="GO:0016020">
    <property type="term" value="C:membrane"/>
    <property type="evidence" value="ECO:0007669"/>
    <property type="project" value="TreeGrafter"/>
</dbReference>
<gene>
    <name evidence="5" type="ORF">SDRG_14071</name>
</gene>
<accession>T0R839</accession>
<dbReference type="InterPro" id="IPR022812">
    <property type="entry name" value="Dynamin"/>
</dbReference>
<dbReference type="PROSITE" id="PS51388">
    <property type="entry name" value="GED"/>
    <property type="match status" value="1"/>
</dbReference>
<dbReference type="PANTHER" id="PTHR11566">
    <property type="entry name" value="DYNAMIN"/>
    <property type="match status" value="1"/>
</dbReference>
<keyword evidence="1" id="KW-0547">Nucleotide-binding</keyword>
<evidence type="ECO:0000313" key="6">
    <source>
        <dbReference type="Proteomes" id="UP000030762"/>
    </source>
</evidence>
<protein>
    <recommendedName>
        <fullName evidence="7">Dynamin-type G domain-containing protein</fullName>
    </recommendedName>
</protein>
<proteinExistence type="predicted"/>
<keyword evidence="2" id="KW-0342">GTP-binding</keyword>
<dbReference type="Proteomes" id="UP000030762">
    <property type="component" value="Unassembled WGS sequence"/>
</dbReference>
<reference evidence="5 6" key="1">
    <citation type="submission" date="2012-04" db="EMBL/GenBank/DDBJ databases">
        <title>The Genome Sequence of Saprolegnia declina VS20.</title>
        <authorList>
            <consortium name="The Broad Institute Genome Sequencing Platform"/>
            <person name="Russ C."/>
            <person name="Nusbaum C."/>
            <person name="Tyler B."/>
            <person name="van West P."/>
            <person name="Dieguez-Uribeondo J."/>
            <person name="de Bruijn I."/>
            <person name="Tripathy S."/>
            <person name="Jiang R."/>
            <person name="Young S.K."/>
            <person name="Zeng Q."/>
            <person name="Gargeya S."/>
            <person name="Fitzgerald M."/>
            <person name="Haas B."/>
            <person name="Abouelleil A."/>
            <person name="Alvarado L."/>
            <person name="Arachchi H.M."/>
            <person name="Berlin A."/>
            <person name="Chapman S.B."/>
            <person name="Goldberg J."/>
            <person name="Griggs A."/>
            <person name="Gujja S."/>
            <person name="Hansen M."/>
            <person name="Howarth C."/>
            <person name="Imamovic A."/>
            <person name="Larimer J."/>
            <person name="McCowen C."/>
            <person name="Montmayeur A."/>
            <person name="Murphy C."/>
            <person name="Neiman D."/>
            <person name="Pearson M."/>
            <person name="Priest M."/>
            <person name="Roberts A."/>
            <person name="Saif S."/>
            <person name="Shea T."/>
            <person name="Sisk P."/>
            <person name="Sykes S."/>
            <person name="Wortman J."/>
            <person name="Nusbaum C."/>
            <person name="Birren B."/>
        </authorList>
    </citation>
    <scope>NUCLEOTIDE SEQUENCE [LARGE SCALE GENOMIC DNA]</scope>
    <source>
        <strain evidence="5 6">VS20</strain>
    </source>
</reference>
<dbReference type="PROSITE" id="PS51718">
    <property type="entry name" value="G_DYNAMIN_2"/>
    <property type="match status" value="1"/>
</dbReference>
<dbReference type="Gene3D" id="3.40.50.300">
    <property type="entry name" value="P-loop containing nucleotide triphosphate hydrolases"/>
    <property type="match status" value="1"/>
</dbReference>
<dbReference type="InterPro" id="IPR045063">
    <property type="entry name" value="Dynamin_N"/>
</dbReference>
<dbReference type="InterPro" id="IPR001401">
    <property type="entry name" value="Dynamin_GTPase"/>
</dbReference>
<dbReference type="Pfam" id="PF01031">
    <property type="entry name" value="Dynamin_M"/>
    <property type="match status" value="2"/>
</dbReference>
<dbReference type="AlphaFoldDB" id="T0R839"/>
<dbReference type="GeneID" id="19954798"/>
<evidence type="ECO:0000313" key="5">
    <source>
        <dbReference type="EMBL" id="EQC28248.1"/>
    </source>
</evidence>
<name>T0R839_SAPDV</name>
<dbReference type="STRING" id="1156394.T0R839"/>
<dbReference type="InterPro" id="IPR027417">
    <property type="entry name" value="P-loop_NTPase"/>
</dbReference>
<feature type="domain" description="GED" evidence="3">
    <location>
        <begin position="629"/>
        <end position="714"/>
    </location>
</feature>
<dbReference type="GO" id="GO:0005874">
    <property type="term" value="C:microtubule"/>
    <property type="evidence" value="ECO:0007669"/>
    <property type="project" value="TreeGrafter"/>
</dbReference>
<dbReference type="GO" id="GO:0008017">
    <property type="term" value="F:microtubule binding"/>
    <property type="evidence" value="ECO:0007669"/>
    <property type="project" value="TreeGrafter"/>
</dbReference>
<dbReference type="OMA" id="TNYGSQD"/>
<dbReference type="GO" id="GO:0003924">
    <property type="term" value="F:GTPase activity"/>
    <property type="evidence" value="ECO:0007669"/>
    <property type="project" value="InterPro"/>
</dbReference>
<evidence type="ECO:0000259" key="4">
    <source>
        <dbReference type="PROSITE" id="PS51718"/>
    </source>
</evidence>
<dbReference type="Gene3D" id="1.20.120.1240">
    <property type="entry name" value="Dynamin, middle domain"/>
    <property type="match status" value="1"/>
</dbReference>
<dbReference type="Pfam" id="PF00350">
    <property type="entry name" value="Dynamin_N"/>
    <property type="match status" value="1"/>
</dbReference>
<organism evidence="5 6">
    <name type="scientific">Saprolegnia diclina (strain VS20)</name>
    <dbReference type="NCBI Taxonomy" id="1156394"/>
    <lineage>
        <taxon>Eukaryota</taxon>
        <taxon>Sar</taxon>
        <taxon>Stramenopiles</taxon>
        <taxon>Oomycota</taxon>
        <taxon>Saprolegniomycetes</taxon>
        <taxon>Saprolegniales</taxon>
        <taxon>Saprolegniaceae</taxon>
        <taxon>Saprolegnia</taxon>
    </lineage>
</organism>
<dbReference type="EMBL" id="JH767197">
    <property type="protein sequence ID" value="EQC28248.1"/>
    <property type="molecule type" value="Genomic_DNA"/>
</dbReference>
<evidence type="ECO:0000259" key="3">
    <source>
        <dbReference type="PROSITE" id="PS51388"/>
    </source>
</evidence>
<dbReference type="GO" id="GO:0005525">
    <property type="term" value="F:GTP binding"/>
    <property type="evidence" value="ECO:0007669"/>
    <property type="project" value="InterPro"/>
</dbReference>
<feature type="domain" description="Dynamin-type G" evidence="4">
    <location>
        <begin position="35"/>
        <end position="312"/>
    </location>
</feature>
<dbReference type="eggNOG" id="KOG0446">
    <property type="taxonomic scope" value="Eukaryota"/>
</dbReference>
<dbReference type="InParanoid" id="T0R839"/>